<dbReference type="AlphaFoldDB" id="A0A5M6CF41"/>
<sequence>MTRYWFEFDFNTYEKKIPPGLCYGCGITARDYNHAISLLKDKIFLDKNMPPISKCIENVDINTLDESKVIPNMTPPIYMGIWFPMRYQ</sequence>
<name>A0A5M6CF41_9BACT</name>
<gene>
    <name evidence="1" type="ORF">F0919_14510</name>
</gene>
<organism evidence="1 2">
    <name type="scientific">Taibaiella lutea</name>
    <dbReference type="NCBI Taxonomy" id="2608001"/>
    <lineage>
        <taxon>Bacteria</taxon>
        <taxon>Pseudomonadati</taxon>
        <taxon>Bacteroidota</taxon>
        <taxon>Chitinophagia</taxon>
        <taxon>Chitinophagales</taxon>
        <taxon>Chitinophagaceae</taxon>
        <taxon>Taibaiella</taxon>
    </lineage>
</organism>
<reference evidence="1 2" key="1">
    <citation type="submission" date="2019-09" db="EMBL/GenBank/DDBJ databases">
        <title>Genome sequence and assembly of Taibaiella sp.</title>
        <authorList>
            <person name="Chhetri G."/>
        </authorList>
    </citation>
    <scope>NUCLEOTIDE SEQUENCE [LARGE SCALE GENOMIC DNA]</scope>
    <source>
        <strain evidence="1 2">KVB11</strain>
    </source>
</reference>
<dbReference type="EMBL" id="VWSH01000003">
    <property type="protein sequence ID" value="KAA5533741.1"/>
    <property type="molecule type" value="Genomic_DNA"/>
</dbReference>
<accession>A0A5M6CF41</accession>
<keyword evidence="2" id="KW-1185">Reference proteome</keyword>
<proteinExistence type="predicted"/>
<evidence type="ECO:0000313" key="1">
    <source>
        <dbReference type="EMBL" id="KAA5533741.1"/>
    </source>
</evidence>
<protein>
    <submittedName>
        <fullName evidence="1">Uncharacterized protein</fullName>
    </submittedName>
</protein>
<dbReference type="Proteomes" id="UP000323632">
    <property type="component" value="Unassembled WGS sequence"/>
</dbReference>
<evidence type="ECO:0000313" key="2">
    <source>
        <dbReference type="Proteomes" id="UP000323632"/>
    </source>
</evidence>
<comment type="caution">
    <text evidence="1">The sequence shown here is derived from an EMBL/GenBank/DDBJ whole genome shotgun (WGS) entry which is preliminary data.</text>
</comment>
<dbReference type="RefSeq" id="WP_150033487.1">
    <property type="nucleotide sequence ID" value="NZ_VWSH01000003.1"/>
</dbReference>